<proteinExistence type="predicted"/>
<accession>A0ABQ4LY91</accession>
<sequence length="58" mass="6565">MPFADAKLGVIIKKKRRRRASFSRAGMPLKGVVYFICQRAGTFGGSHPVNEVWGWRQT</sequence>
<comment type="caution">
    <text evidence="1">The sequence shown here is derived from an EMBL/GenBank/DDBJ whole genome shotgun (WGS) entry which is preliminary data.</text>
</comment>
<reference evidence="1 2" key="1">
    <citation type="submission" date="2021-03" db="EMBL/GenBank/DDBJ databases">
        <title>Antimicrobial resistance genes in bacteria isolated from Japanese honey, and their potential for conferring macrolide and lincosamide resistance in the American foulbrood pathogen Paenibacillus larvae.</title>
        <authorList>
            <person name="Okamoto M."/>
            <person name="Kumagai M."/>
            <person name="Kanamori H."/>
            <person name="Takamatsu D."/>
        </authorList>
    </citation>
    <scope>NUCLEOTIDE SEQUENCE [LARGE SCALE GENOMIC DNA]</scope>
    <source>
        <strain evidence="1 2">J21TS3</strain>
    </source>
</reference>
<evidence type="ECO:0000313" key="2">
    <source>
        <dbReference type="Proteomes" id="UP000680638"/>
    </source>
</evidence>
<gene>
    <name evidence="1" type="ORF">J21TS3_30630</name>
</gene>
<organism evidence="1 2">
    <name type="scientific">Paenibacillus cookii</name>
    <dbReference type="NCBI Taxonomy" id="157839"/>
    <lineage>
        <taxon>Bacteria</taxon>
        <taxon>Bacillati</taxon>
        <taxon>Bacillota</taxon>
        <taxon>Bacilli</taxon>
        <taxon>Bacillales</taxon>
        <taxon>Paenibacillaceae</taxon>
        <taxon>Paenibacillus</taxon>
    </lineage>
</organism>
<protein>
    <submittedName>
        <fullName evidence="1">Uncharacterized protein</fullName>
    </submittedName>
</protein>
<dbReference type="EMBL" id="BORW01000016">
    <property type="protein sequence ID" value="GIO68242.1"/>
    <property type="molecule type" value="Genomic_DNA"/>
</dbReference>
<keyword evidence="2" id="KW-1185">Reference proteome</keyword>
<name>A0ABQ4LY91_9BACL</name>
<dbReference type="Proteomes" id="UP000680638">
    <property type="component" value="Unassembled WGS sequence"/>
</dbReference>
<evidence type="ECO:0000313" key="1">
    <source>
        <dbReference type="EMBL" id="GIO68242.1"/>
    </source>
</evidence>